<dbReference type="PANTHER" id="PTHR21136:SF168">
    <property type="entry name" value="VESICLE-ASSOCIATED MEMBRANE PROTEIN 9"/>
    <property type="match status" value="1"/>
</dbReference>
<comment type="caution">
    <text evidence="5">The sequence shown here is derived from an EMBL/GenBank/DDBJ whole genome shotgun (WGS) entry which is preliminary data.</text>
</comment>
<sequence>MTLNFRFAMVANGTTPVAEYSLDEEDYLDIGLEMLEIVNPENPYTISQKGENVYYCYTNENNITFFCVCDKSINEDKRKLFLNELQKHWILEYGNNADFEPYSKDDSFGENTIKLLLEVYNDPEKVKKLMEIKYNIYKVLKYTIDNLELALMRDSNSEQTIKTCNERLKLYKERMNSFTEEELSYFKHK</sequence>
<accession>A0ABR2L4A3</accession>
<dbReference type="CDD" id="cd14824">
    <property type="entry name" value="Longin"/>
    <property type="match status" value="1"/>
</dbReference>
<evidence type="ECO:0000313" key="5">
    <source>
        <dbReference type="EMBL" id="KAK8898178.1"/>
    </source>
</evidence>
<feature type="domain" description="Longin" evidence="4">
    <location>
        <begin position="3"/>
        <end position="112"/>
    </location>
</feature>
<keyword evidence="2" id="KW-0472">Membrane</keyword>
<evidence type="ECO:0000256" key="2">
    <source>
        <dbReference type="ARBA" id="ARBA00023136"/>
    </source>
</evidence>
<evidence type="ECO:0000256" key="3">
    <source>
        <dbReference type="ARBA" id="ARBA00046280"/>
    </source>
</evidence>
<comment type="similarity">
    <text evidence="1">Belongs to the synaptobrevin family.</text>
</comment>
<gene>
    <name evidence="5" type="ORF">M9Y10_000450</name>
</gene>
<evidence type="ECO:0000313" key="6">
    <source>
        <dbReference type="Proteomes" id="UP001470230"/>
    </source>
</evidence>
<proteinExistence type="inferred from homology"/>
<comment type="subcellular location">
    <subcellularLocation>
        <location evidence="3">Endomembrane system</location>
        <topology evidence="3">Single-pass type IV membrane protein</topology>
    </subcellularLocation>
</comment>
<dbReference type="PROSITE" id="PS50859">
    <property type="entry name" value="LONGIN"/>
    <property type="match status" value="1"/>
</dbReference>
<reference evidence="5 6" key="1">
    <citation type="submission" date="2024-04" db="EMBL/GenBank/DDBJ databases">
        <title>Tritrichomonas musculus Genome.</title>
        <authorList>
            <person name="Alves-Ferreira E."/>
            <person name="Grigg M."/>
            <person name="Lorenzi H."/>
            <person name="Galac M."/>
        </authorList>
    </citation>
    <scope>NUCLEOTIDE SEQUENCE [LARGE SCALE GENOMIC DNA]</scope>
    <source>
        <strain evidence="5 6">EAF2021</strain>
    </source>
</reference>
<organism evidence="5 6">
    <name type="scientific">Tritrichomonas musculus</name>
    <dbReference type="NCBI Taxonomy" id="1915356"/>
    <lineage>
        <taxon>Eukaryota</taxon>
        <taxon>Metamonada</taxon>
        <taxon>Parabasalia</taxon>
        <taxon>Tritrichomonadida</taxon>
        <taxon>Tritrichomonadidae</taxon>
        <taxon>Tritrichomonas</taxon>
    </lineage>
</organism>
<dbReference type="PANTHER" id="PTHR21136">
    <property type="entry name" value="SNARE PROTEINS"/>
    <property type="match status" value="1"/>
</dbReference>
<dbReference type="EMBL" id="JAPFFF010000001">
    <property type="protein sequence ID" value="KAK8898178.1"/>
    <property type="molecule type" value="Genomic_DNA"/>
</dbReference>
<dbReference type="SMART" id="SM01270">
    <property type="entry name" value="Longin"/>
    <property type="match status" value="1"/>
</dbReference>
<evidence type="ECO:0000256" key="1">
    <source>
        <dbReference type="ARBA" id="ARBA00008025"/>
    </source>
</evidence>
<dbReference type="Gene3D" id="3.30.450.50">
    <property type="entry name" value="Longin domain"/>
    <property type="match status" value="1"/>
</dbReference>
<dbReference type="InterPro" id="IPR011012">
    <property type="entry name" value="Longin-like_dom_sf"/>
</dbReference>
<dbReference type="SUPFAM" id="SSF64356">
    <property type="entry name" value="SNARE-like"/>
    <property type="match status" value="1"/>
</dbReference>
<dbReference type="InterPro" id="IPR051097">
    <property type="entry name" value="Synaptobrevin-like_transport"/>
</dbReference>
<evidence type="ECO:0000259" key="4">
    <source>
        <dbReference type="PROSITE" id="PS50859"/>
    </source>
</evidence>
<protein>
    <recommendedName>
        <fullName evidence="4">Longin domain-containing protein</fullName>
    </recommendedName>
</protein>
<dbReference type="InterPro" id="IPR010908">
    <property type="entry name" value="Longin_dom"/>
</dbReference>
<keyword evidence="6" id="KW-1185">Reference proteome</keyword>
<name>A0ABR2L4A3_9EUKA</name>
<dbReference type="Proteomes" id="UP001470230">
    <property type="component" value="Unassembled WGS sequence"/>
</dbReference>
<dbReference type="Pfam" id="PF13774">
    <property type="entry name" value="Longin"/>
    <property type="match status" value="1"/>
</dbReference>